<organism evidence="3">
    <name type="scientific">Thermosulfidibacter takaii</name>
    <dbReference type="NCBI Taxonomy" id="412593"/>
    <lineage>
        <taxon>Bacteria</taxon>
        <taxon>Pseudomonadati</taxon>
        <taxon>Thermosulfidibacterota</taxon>
        <taxon>Thermosulfidibacteria</taxon>
        <taxon>Thermosulfidibacterales</taxon>
        <taxon>Thermosulfidibacteraceae</taxon>
    </lineage>
</organism>
<evidence type="ECO:0000256" key="1">
    <source>
        <dbReference type="ARBA" id="ARBA00022630"/>
    </source>
</evidence>
<comment type="caution">
    <text evidence="3">The sequence shown here is derived from an EMBL/GenBank/DDBJ whole genome shotgun (WGS) entry which is preliminary data.</text>
</comment>
<reference evidence="3" key="1">
    <citation type="journal article" date="2020" name="mSystems">
        <title>Genome- and Community-Level Interaction Insights into Carbon Utilization and Element Cycling Functions of Hydrothermarchaeota in Hydrothermal Sediment.</title>
        <authorList>
            <person name="Zhou Z."/>
            <person name="Liu Y."/>
            <person name="Xu W."/>
            <person name="Pan J."/>
            <person name="Luo Z.H."/>
            <person name="Li M."/>
        </authorList>
    </citation>
    <scope>NUCLEOTIDE SEQUENCE [LARGE SCALE GENOMIC DNA]</scope>
    <source>
        <strain evidence="3">HyVt-115</strain>
    </source>
</reference>
<dbReference type="PROSITE" id="PS00073">
    <property type="entry name" value="ACYL_COA_DH_2"/>
    <property type="match status" value="1"/>
</dbReference>
<dbReference type="SUPFAM" id="SSF47203">
    <property type="entry name" value="Acyl-CoA dehydrogenase C-terminal domain-like"/>
    <property type="match status" value="1"/>
</dbReference>
<dbReference type="PANTHER" id="PTHR43884">
    <property type="entry name" value="ACYL-COA DEHYDROGENASE"/>
    <property type="match status" value="1"/>
</dbReference>
<evidence type="ECO:0000313" key="3">
    <source>
        <dbReference type="EMBL" id="HDD52466.1"/>
    </source>
</evidence>
<dbReference type="PANTHER" id="PTHR43884:SF12">
    <property type="entry name" value="ISOVALERYL-COA DEHYDROGENASE, MITOCHONDRIAL-RELATED"/>
    <property type="match status" value="1"/>
</dbReference>
<accession>A0A7C0Y7K1</accession>
<dbReference type="EMBL" id="DQWS01000006">
    <property type="protein sequence ID" value="HDD52466.1"/>
    <property type="molecule type" value="Genomic_DNA"/>
</dbReference>
<dbReference type="GO" id="GO:0003995">
    <property type="term" value="F:acyl-CoA dehydrogenase activity"/>
    <property type="evidence" value="ECO:0007669"/>
    <property type="project" value="InterPro"/>
</dbReference>
<dbReference type="Proteomes" id="UP000885690">
    <property type="component" value="Unassembled WGS sequence"/>
</dbReference>
<dbReference type="InterPro" id="IPR009075">
    <property type="entry name" value="AcylCo_DH/oxidase_C"/>
</dbReference>
<keyword evidence="1" id="KW-0285">Flavoprotein</keyword>
<proteinExistence type="predicted"/>
<gene>
    <name evidence="3" type="ORF">ENF32_00135</name>
</gene>
<dbReference type="InterPro" id="IPR006089">
    <property type="entry name" value="Acyl-CoA_DH_CS"/>
</dbReference>
<dbReference type="Pfam" id="PF00441">
    <property type="entry name" value="Acyl-CoA_dh_1"/>
    <property type="match status" value="1"/>
</dbReference>
<dbReference type="InterPro" id="IPR036250">
    <property type="entry name" value="AcylCo_DH-like_C"/>
</dbReference>
<dbReference type="Gene3D" id="1.20.140.10">
    <property type="entry name" value="Butyryl-CoA Dehydrogenase, subunit A, domain 3"/>
    <property type="match status" value="1"/>
</dbReference>
<name>A0A7C0Y7K1_9BACT</name>
<feature type="non-terminal residue" evidence="3">
    <location>
        <position position="1"/>
    </location>
</feature>
<sequence length="71" mass="8086">RFTQAASMAKLFATEAANRAAYKAVQIHGGYGYTREFPVERFYRDVRVTTLYEGTSEIQRIVIARNILGKL</sequence>
<dbReference type="AlphaFoldDB" id="A0A7C0Y7K1"/>
<evidence type="ECO:0000259" key="2">
    <source>
        <dbReference type="Pfam" id="PF00441"/>
    </source>
</evidence>
<protein>
    <submittedName>
        <fullName evidence="3">Acyl-CoA dehydrogenase</fullName>
    </submittedName>
</protein>
<feature type="domain" description="Acyl-CoA dehydrogenase/oxidase C-terminal" evidence="2">
    <location>
        <begin position="4"/>
        <end position="68"/>
    </location>
</feature>